<accession>A0ABV7ADC8</accession>
<evidence type="ECO:0000256" key="1">
    <source>
        <dbReference type="ARBA" id="ARBA00022714"/>
    </source>
</evidence>
<keyword evidence="1" id="KW-0001">2Fe-2S</keyword>
<dbReference type="CDD" id="cd03528">
    <property type="entry name" value="Rieske_RO_ferredoxin"/>
    <property type="match status" value="1"/>
</dbReference>
<feature type="domain" description="Rieske" evidence="5">
    <location>
        <begin position="11"/>
        <end position="106"/>
    </location>
</feature>
<evidence type="ECO:0000259" key="5">
    <source>
        <dbReference type="PROSITE" id="PS51296"/>
    </source>
</evidence>
<evidence type="ECO:0000313" key="6">
    <source>
        <dbReference type="EMBL" id="MFC2967298.1"/>
    </source>
</evidence>
<comment type="caution">
    <text evidence="6">The sequence shown here is derived from an EMBL/GenBank/DDBJ whole genome shotgun (WGS) entry which is preliminary data.</text>
</comment>
<dbReference type="Proteomes" id="UP001595443">
    <property type="component" value="Unassembled WGS sequence"/>
</dbReference>
<proteinExistence type="predicted"/>
<evidence type="ECO:0000256" key="4">
    <source>
        <dbReference type="ARBA" id="ARBA00023014"/>
    </source>
</evidence>
<keyword evidence="7" id="KW-1185">Reference proteome</keyword>
<sequence length="108" mass="11801">MTAAMREKTWTDLMAVADLEPGDATPVTLGRRELAVYDTVDGIYVSYARCTHGAANLCDGYFDGRHIECPLHQGLFDARTGQPKAAPARLPLRMIAARVVDGRVQVLI</sequence>
<dbReference type="EMBL" id="JBHRSK010000004">
    <property type="protein sequence ID" value="MFC2967298.1"/>
    <property type="molecule type" value="Genomic_DNA"/>
</dbReference>
<keyword evidence="4" id="KW-0411">Iron-sulfur</keyword>
<evidence type="ECO:0000313" key="7">
    <source>
        <dbReference type="Proteomes" id="UP001595443"/>
    </source>
</evidence>
<keyword evidence="2" id="KW-0479">Metal-binding</keyword>
<keyword evidence="3" id="KW-0408">Iron</keyword>
<protein>
    <submittedName>
        <fullName evidence="6">Non-heme iron oxygenase ferredoxin subunit</fullName>
    </submittedName>
</protein>
<evidence type="ECO:0000256" key="3">
    <source>
        <dbReference type="ARBA" id="ARBA00023004"/>
    </source>
</evidence>
<name>A0ABV7ADC8_9RHOB</name>
<evidence type="ECO:0000256" key="2">
    <source>
        <dbReference type="ARBA" id="ARBA00022723"/>
    </source>
</evidence>
<dbReference type="Gene3D" id="2.102.10.10">
    <property type="entry name" value="Rieske [2Fe-2S] iron-sulphur domain"/>
    <property type="match status" value="1"/>
</dbReference>
<dbReference type="InterPro" id="IPR017941">
    <property type="entry name" value="Rieske_2Fe-2S"/>
</dbReference>
<dbReference type="RefSeq" id="WP_377831935.1">
    <property type="nucleotide sequence ID" value="NZ_JBHRSK010000004.1"/>
</dbReference>
<organism evidence="6 7">
    <name type="scientific">Acidimangrovimonas pyrenivorans</name>
    <dbReference type="NCBI Taxonomy" id="2030798"/>
    <lineage>
        <taxon>Bacteria</taxon>
        <taxon>Pseudomonadati</taxon>
        <taxon>Pseudomonadota</taxon>
        <taxon>Alphaproteobacteria</taxon>
        <taxon>Rhodobacterales</taxon>
        <taxon>Paracoccaceae</taxon>
        <taxon>Acidimangrovimonas</taxon>
    </lineage>
</organism>
<dbReference type="Pfam" id="PF00355">
    <property type="entry name" value="Rieske"/>
    <property type="match status" value="1"/>
</dbReference>
<reference evidence="7" key="1">
    <citation type="journal article" date="2019" name="Int. J. Syst. Evol. Microbiol.">
        <title>The Global Catalogue of Microorganisms (GCM) 10K type strain sequencing project: providing services to taxonomists for standard genome sequencing and annotation.</title>
        <authorList>
            <consortium name="The Broad Institute Genomics Platform"/>
            <consortium name="The Broad Institute Genome Sequencing Center for Infectious Disease"/>
            <person name="Wu L."/>
            <person name="Ma J."/>
        </authorList>
    </citation>
    <scope>NUCLEOTIDE SEQUENCE [LARGE SCALE GENOMIC DNA]</scope>
    <source>
        <strain evidence="7">KCTC 62192</strain>
    </source>
</reference>
<dbReference type="InterPro" id="IPR036922">
    <property type="entry name" value="Rieske_2Fe-2S_sf"/>
</dbReference>
<gene>
    <name evidence="6" type="ORF">ACFOES_04255</name>
</gene>
<dbReference type="PROSITE" id="PS51296">
    <property type="entry name" value="RIESKE"/>
    <property type="match status" value="1"/>
</dbReference>
<dbReference type="SUPFAM" id="SSF50022">
    <property type="entry name" value="ISP domain"/>
    <property type="match status" value="1"/>
</dbReference>